<dbReference type="EMBL" id="JANYMP010000023">
    <property type="protein sequence ID" value="MCS7482321.1"/>
    <property type="molecule type" value="Genomic_DNA"/>
</dbReference>
<evidence type="ECO:0000259" key="1">
    <source>
        <dbReference type="Pfam" id="PF04149"/>
    </source>
</evidence>
<keyword evidence="3" id="KW-1185">Reference proteome</keyword>
<dbReference type="RefSeq" id="WP_259627802.1">
    <property type="nucleotide sequence ID" value="NZ_JANYMP010000023.1"/>
</dbReference>
<dbReference type="InterPro" id="IPR007278">
    <property type="entry name" value="DUF397"/>
</dbReference>
<name>A0A9X2VTE7_9PSEU</name>
<proteinExistence type="predicted"/>
<accession>A0A9X2VTE7</accession>
<dbReference type="Proteomes" id="UP001141259">
    <property type="component" value="Unassembled WGS sequence"/>
</dbReference>
<organism evidence="2 3">
    <name type="scientific">Umezawaea endophytica</name>
    <dbReference type="NCBI Taxonomy" id="1654476"/>
    <lineage>
        <taxon>Bacteria</taxon>
        <taxon>Bacillati</taxon>
        <taxon>Actinomycetota</taxon>
        <taxon>Actinomycetes</taxon>
        <taxon>Pseudonocardiales</taxon>
        <taxon>Pseudonocardiaceae</taxon>
        <taxon>Umezawaea</taxon>
    </lineage>
</organism>
<comment type="caution">
    <text evidence="2">The sequence shown here is derived from an EMBL/GenBank/DDBJ whole genome shotgun (WGS) entry which is preliminary data.</text>
</comment>
<dbReference type="AlphaFoldDB" id="A0A9X2VTE7"/>
<protein>
    <submittedName>
        <fullName evidence="2">DUF397 domain-containing protein</fullName>
    </submittedName>
</protein>
<feature type="domain" description="DUF397" evidence="1">
    <location>
        <begin position="3"/>
        <end position="51"/>
    </location>
</feature>
<evidence type="ECO:0000313" key="2">
    <source>
        <dbReference type="EMBL" id="MCS7482321.1"/>
    </source>
</evidence>
<evidence type="ECO:0000313" key="3">
    <source>
        <dbReference type="Proteomes" id="UP001141259"/>
    </source>
</evidence>
<reference evidence="2" key="1">
    <citation type="submission" date="2022-08" db="EMBL/GenBank/DDBJ databases">
        <authorList>
            <person name="Tistechok S."/>
            <person name="Samborskyy M."/>
            <person name="Roman I."/>
        </authorList>
    </citation>
    <scope>NUCLEOTIDE SEQUENCE</scope>
    <source>
        <strain evidence="2">DSM 103496</strain>
    </source>
</reference>
<gene>
    <name evidence="2" type="ORF">NZH93_36200</name>
</gene>
<dbReference type="Pfam" id="PF04149">
    <property type="entry name" value="DUF397"/>
    <property type="match status" value="1"/>
</dbReference>
<sequence>MSQWRKSTYSVPNGECVEVAYLGAIRDSKNPTGPVLSVGRSALEAFVAAVKAGRV</sequence>